<gene>
    <name evidence="1" type="ORF">S01H1_06642</name>
</gene>
<proteinExistence type="predicted"/>
<dbReference type="SUPFAM" id="SSF101386">
    <property type="entry name" value="all-alpha NTP pyrophosphatases"/>
    <property type="match status" value="1"/>
</dbReference>
<dbReference type="EMBL" id="BARS01003429">
    <property type="protein sequence ID" value="GAF82678.1"/>
    <property type="molecule type" value="Genomic_DNA"/>
</dbReference>
<comment type="caution">
    <text evidence="1">The sequence shown here is derived from an EMBL/GenBank/DDBJ whole genome shotgun (WGS) entry which is preliminary data.</text>
</comment>
<dbReference type="PANTHER" id="PTHR46523:SF1">
    <property type="entry name" value="DCTP PYROPHOSPHATASE 1"/>
    <property type="match status" value="1"/>
</dbReference>
<name>X0SNK6_9ZZZZ</name>
<evidence type="ECO:0000313" key="1">
    <source>
        <dbReference type="EMBL" id="GAF82678.1"/>
    </source>
</evidence>
<dbReference type="PANTHER" id="PTHR46523">
    <property type="entry name" value="DCTP PYROPHOSPHATASE 1"/>
    <property type="match status" value="1"/>
</dbReference>
<dbReference type="GO" id="GO:0047429">
    <property type="term" value="F:nucleoside triphosphate diphosphatase activity"/>
    <property type="evidence" value="ECO:0007669"/>
    <property type="project" value="InterPro"/>
</dbReference>
<accession>X0SNK6</accession>
<evidence type="ECO:0008006" key="2">
    <source>
        <dbReference type="Google" id="ProtNLM"/>
    </source>
</evidence>
<protein>
    <recommendedName>
        <fullName evidence="2">Nucleotide pyrophosphohydrolase</fullName>
    </recommendedName>
</protein>
<dbReference type="InterPro" id="IPR025984">
    <property type="entry name" value="DCTPP"/>
</dbReference>
<dbReference type="Pfam" id="PF12643">
    <property type="entry name" value="MazG-like"/>
    <property type="match status" value="1"/>
</dbReference>
<feature type="non-terminal residue" evidence="1">
    <location>
        <position position="87"/>
    </location>
</feature>
<dbReference type="AlphaFoldDB" id="X0SNK6"/>
<reference evidence="1" key="1">
    <citation type="journal article" date="2014" name="Front. Microbiol.">
        <title>High frequency of phylogenetically diverse reductive dehalogenase-homologous genes in deep subseafloor sedimentary metagenomes.</title>
        <authorList>
            <person name="Kawai M."/>
            <person name="Futagami T."/>
            <person name="Toyoda A."/>
            <person name="Takaki Y."/>
            <person name="Nishi S."/>
            <person name="Hori S."/>
            <person name="Arai W."/>
            <person name="Tsubouchi T."/>
            <person name="Morono Y."/>
            <person name="Uchiyama I."/>
            <person name="Ito T."/>
            <person name="Fujiyama A."/>
            <person name="Inagaki F."/>
            <person name="Takami H."/>
        </authorList>
    </citation>
    <scope>NUCLEOTIDE SEQUENCE</scope>
    <source>
        <strain evidence="1">Expedition CK06-06</strain>
    </source>
</reference>
<organism evidence="1">
    <name type="scientific">marine sediment metagenome</name>
    <dbReference type="NCBI Taxonomy" id="412755"/>
    <lineage>
        <taxon>unclassified sequences</taxon>
        <taxon>metagenomes</taxon>
        <taxon>ecological metagenomes</taxon>
    </lineage>
</organism>
<dbReference type="PIRSF" id="PIRSF029826">
    <property type="entry name" value="UCP029826_pph"/>
    <property type="match status" value="1"/>
</dbReference>
<sequence length="87" mass="10251">MAGDRDITVDFLKQRIARFVRDRDWDVYHHPKELAISISIEAAELLEIFQWIEKQSKEEIKENKKLMSAIRDELADIVNYCMGLANQ</sequence>
<dbReference type="InterPro" id="IPR052555">
    <property type="entry name" value="dCTP_Pyrophosphatase"/>
</dbReference>
<dbReference type="GO" id="GO:0009143">
    <property type="term" value="P:nucleoside triphosphate catabolic process"/>
    <property type="evidence" value="ECO:0007669"/>
    <property type="project" value="InterPro"/>
</dbReference>
<dbReference type="Gene3D" id="1.10.287.1080">
    <property type="entry name" value="MazG-like"/>
    <property type="match status" value="1"/>
</dbReference>